<dbReference type="AlphaFoldDB" id="A0A291BUV5"/>
<name>A0A291BUV5_BROTH</name>
<accession>A0A291BUV5</accession>
<sequence>MANVIKIELFNEETEKTEVYTAGRISGNVTLKAIEFKIKAEAGAENELVQAREMAQFIVTDVFKNQFTVEELYSGLESHVLFPKMGEIIETVLVGKKGLTPPV</sequence>
<dbReference type="EMBL" id="CP023483">
    <property type="protein sequence ID" value="ATF25045.1"/>
    <property type="molecule type" value="Genomic_DNA"/>
</dbReference>
<reference evidence="1 2" key="1">
    <citation type="submission" date="2017-09" db="EMBL/GenBank/DDBJ databases">
        <title>Complete Genome Sequences of Two Strains of the Meat Spoilage Bacterium Brochothrix thermosphacta Isolated from Ground Chicken.</title>
        <authorList>
            <person name="Paoli G.C."/>
            <person name="Wijey C."/>
            <person name="Chen C.-Y."/>
            <person name="Nguyen L."/>
            <person name="Yan X."/>
            <person name="Irwin P.L."/>
        </authorList>
    </citation>
    <scope>NUCLEOTIDE SEQUENCE [LARGE SCALE GENOMIC DNA]</scope>
    <source>
        <strain evidence="1 2">BI</strain>
    </source>
</reference>
<organism evidence="1 2">
    <name type="scientific">Brochothrix thermosphacta</name>
    <name type="common">Microbacterium thermosphactum</name>
    <dbReference type="NCBI Taxonomy" id="2756"/>
    <lineage>
        <taxon>Bacteria</taxon>
        <taxon>Bacillati</taxon>
        <taxon>Bacillota</taxon>
        <taxon>Bacilli</taxon>
        <taxon>Bacillales</taxon>
        <taxon>Listeriaceae</taxon>
        <taxon>Brochothrix</taxon>
    </lineage>
</organism>
<evidence type="ECO:0000313" key="1">
    <source>
        <dbReference type="EMBL" id="ATF25045.1"/>
    </source>
</evidence>
<dbReference type="NCBIfam" id="NF047360">
    <property type="entry name" value="tail_chap_PVL"/>
    <property type="match status" value="1"/>
</dbReference>
<evidence type="ECO:0000313" key="2">
    <source>
        <dbReference type="Proteomes" id="UP000243591"/>
    </source>
</evidence>
<proteinExistence type="predicted"/>
<dbReference type="KEGG" id="bths:CNY62_00880"/>
<dbReference type="InterPro" id="IPR057006">
    <property type="entry name" value="Phage_TAC_19"/>
</dbReference>
<keyword evidence="2" id="KW-1185">Reference proteome</keyword>
<gene>
    <name evidence="1" type="ORF">CNY62_00880</name>
</gene>
<dbReference type="Proteomes" id="UP000243591">
    <property type="component" value="Chromosome"/>
</dbReference>
<dbReference type="OrthoDB" id="2915540at2"/>
<dbReference type="Pfam" id="PF23857">
    <property type="entry name" value="Phage_TAC_19"/>
    <property type="match status" value="1"/>
</dbReference>
<dbReference type="RefSeq" id="WP_096699189.1">
    <property type="nucleotide sequence ID" value="NZ_CP023483.1"/>
</dbReference>
<evidence type="ECO:0008006" key="3">
    <source>
        <dbReference type="Google" id="ProtNLM"/>
    </source>
</evidence>
<protein>
    <recommendedName>
        <fullName evidence="3">Phage protein</fullName>
    </recommendedName>
</protein>